<dbReference type="EMBL" id="FULE01000050">
    <property type="protein sequence ID" value="SJN59488.1"/>
    <property type="molecule type" value="Genomic_DNA"/>
</dbReference>
<dbReference type="RefSeq" id="WP_077337325.1">
    <property type="nucleotide sequence ID" value="NZ_FULE01000050.1"/>
</dbReference>
<evidence type="ECO:0000313" key="2">
    <source>
        <dbReference type="Proteomes" id="UP000188276"/>
    </source>
</evidence>
<dbReference type="InterPro" id="IPR049799">
    <property type="entry name" value="SitI3-like"/>
</dbReference>
<protein>
    <submittedName>
        <fullName evidence="1">Uncharacterized protein</fullName>
    </submittedName>
</protein>
<organism evidence="1 2">
    <name type="scientific">Vibrio ruber (strain DSM 16370 / JCM 11486 / BCRC 17186 / CECT 7878 / LMG 23124 / VR1)</name>
    <dbReference type="NCBI Taxonomy" id="1123498"/>
    <lineage>
        <taxon>Bacteria</taxon>
        <taxon>Pseudomonadati</taxon>
        <taxon>Pseudomonadota</taxon>
        <taxon>Gammaproteobacteria</taxon>
        <taxon>Vibrionales</taxon>
        <taxon>Vibrionaceae</taxon>
        <taxon>Vibrio</taxon>
    </lineage>
</organism>
<dbReference type="STRING" id="1123498.VR7878_03450"/>
<accession>A0A1R4LSL4</accession>
<sequence length="141" mass="16517">MSVDYELYLSVDMTESMLNDFGFVETQPEENGVIQGYAFDGKLLFIMSKSHLDDSFIRDEVGFLPVVKIILSPDLEQYDESMTSIIRILNGCVELSDSVKFYQNNEVLLLEKKDEKTVLYNGEYDWWEEHRAMLTFHYTEQ</sequence>
<dbReference type="OrthoDB" id="7059473at2"/>
<evidence type="ECO:0000313" key="1">
    <source>
        <dbReference type="EMBL" id="SJN59488.1"/>
    </source>
</evidence>
<name>A0A1R4LSL4_VIBR1</name>
<reference evidence="2" key="1">
    <citation type="submission" date="2017-02" db="EMBL/GenBank/DDBJ databases">
        <authorList>
            <person name="Rodrigo-Torres L."/>
            <person name="Arahal R.D."/>
            <person name="Lucena T."/>
        </authorList>
    </citation>
    <scope>NUCLEOTIDE SEQUENCE [LARGE SCALE GENOMIC DNA]</scope>
    <source>
        <strain evidence="2">CECT 7878</strain>
    </source>
</reference>
<proteinExistence type="predicted"/>
<dbReference type="Proteomes" id="UP000188276">
    <property type="component" value="Unassembled WGS sequence"/>
</dbReference>
<dbReference type="AlphaFoldDB" id="A0A1R4LSL4"/>
<keyword evidence="2" id="KW-1185">Reference proteome</keyword>
<gene>
    <name evidence="1" type="ORF">VR7878_03450</name>
</gene>
<dbReference type="NCBIfam" id="NF040657">
    <property type="entry name" value="immun_SitI3"/>
    <property type="match status" value="1"/>
</dbReference>